<name>A0A392RGY2_9FABA</name>
<reference evidence="1 2" key="1">
    <citation type="journal article" date="2018" name="Front. Plant Sci.">
        <title>Red Clover (Trifolium pratense) and Zigzag Clover (T. medium) - A Picture of Genomic Similarities and Differences.</title>
        <authorList>
            <person name="Dluhosova J."/>
            <person name="Istvanek J."/>
            <person name="Nedelnik J."/>
            <person name="Repkova J."/>
        </authorList>
    </citation>
    <scope>NUCLEOTIDE SEQUENCE [LARGE SCALE GENOMIC DNA]</scope>
    <source>
        <strain evidence="2">cv. 10/8</strain>
        <tissue evidence="1">Leaf</tissue>
    </source>
</reference>
<organism evidence="1 2">
    <name type="scientific">Trifolium medium</name>
    <dbReference type="NCBI Taxonomy" id="97028"/>
    <lineage>
        <taxon>Eukaryota</taxon>
        <taxon>Viridiplantae</taxon>
        <taxon>Streptophyta</taxon>
        <taxon>Embryophyta</taxon>
        <taxon>Tracheophyta</taxon>
        <taxon>Spermatophyta</taxon>
        <taxon>Magnoliopsida</taxon>
        <taxon>eudicotyledons</taxon>
        <taxon>Gunneridae</taxon>
        <taxon>Pentapetalae</taxon>
        <taxon>rosids</taxon>
        <taxon>fabids</taxon>
        <taxon>Fabales</taxon>
        <taxon>Fabaceae</taxon>
        <taxon>Papilionoideae</taxon>
        <taxon>50 kb inversion clade</taxon>
        <taxon>NPAAA clade</taxon>
        <taxon>Hologalegina</taxon>
        <taxon>IRL clade</taxon>
        <taxon>Trifolieae</taxon>
        <taxon>Trifolium</taxon>
    </lineage>
</organism>
<evidence type="ECO:0000313" key="2">
    <source>
        <dbReference type="Proteomes" id="UP000265520"/>
    </source>
</evidence>
<protein>
    <submittedName>
        <fullName evidence="1">Uncharacterized protein</fullName>
    </submittedName>
</protein>
<keyword evidence="2" id="KW-1185">Reference proteome</keyword>
<proteinExistence type="predicted"/>
<dbReference type="Proteomes" id="UP000265520">
    <property type="component" value="Unassembled WGS sequence"/>
</dbReference>
<feature type="non-terminal residue" evidence="1">
    <location>
        <position position="1"/>
    </location>
</feature>
<comment type="caution">
    <text evidence="1">The sequence shown here is derived from an EMBL/GenBank/DDBJ whole genome shotgun (WGS) entry which is preliminary data.</text>
</comment>
<dbReference type="AlphaFoldDB" id="A0A392RGY2"/>
<accession>A0A392RGY2</accession>
<sequence length="82" mass="8647">IFNCFSGAVATVASVVGTVGFDSSSVASGAAHLVSTPGHSLNYFLFDSQRCSDIAPVSAYFPYSLLPHLTEDNDQLDDLQCT</sequence>
<feature type="non-terminal residue" evidence="1">
    <location>
        <position position="82"/>
    </location>
</feature>
<evidence type="ECO:0000313" key="1">
    <source>
        <dbReference type="EMBL" id="MCI35304.1"/>
    </source>
</evidence>
<dbReference type="EMBL" id="LXQA010222123">
    <property type="protein sequence ID" value="MCI35304.1"/>
    <property type="molecule type" value="Genomic_DNA"/>
</dbReference>